<dbReference type="Pfam" id="PF08811">
    <property type="entry name" value="DUF1800"/>
    <property type="match status" value="1"/>
</dbReference>
<protein>
    <recommendedName>
        <fullName evidence="3">DUF1800 domain-containing protein</fullName>
    </recommendedName>
</protein>
<name>U3ASA2_9VIBR</name>
<proteinExistence type="predicted"/>
<dbReference type="RefSeq" id="WP_021710382.1">
    <property type="nucleotide sequence ID" value="NZ_BAOB01000265.1"/>
</dbReference>
<dbReference type="Proteomes" id="UP000016567">
    <property type="component" value="Unassembled WGS sequence"/>
</dbReference>
<dbReference type="InterPro" id="IPR014917">
    <property type="entry name" value="DUF1800"/>
</dbReference>
<accession>U3ASA2</accession>
<reference evidence="1 2" key="1">
    <citation type="submission" date="2013-09" db="EMBL/GenBank/DDBJ databases">
        <title>Whole genome shotgun sequence of Vibrio azureus NBRC 104587.</title>
        <authorList>
            <person name="Isaki S."/>
            <person name="Hosoyama A."/>
            <person name="Numata M."/>
            <person name="Hashimoto M."/>
            <person name="Hosoyama Y."/>
            <person name="Tsuchikane K."/>
            <person name="Noguchi M."/>
            <person name="Hirakata S."/>
            <person name="Ichikawa N."/>
            <person name="Ohji S."/>
            <person name="Yamazoe A."/>
            <person name="Fujita N."/>
        </authorList>
    </citation>
    <scope>NUCLEOTIDE SEQUENCE [LARGE SCALE GENOMIC DNA]</scope>
    <source>
        <strain evidence="1 2">NBRC 104587</strain>
    </source>
</reference>
<comment type="caution">
    <text evidence="1">The sequence shown here is derived from an EMBL/GenBank/DDBJ whole genome shotgun (WGS) entry which is preliminary data.</text>
</comment>
<organism evidence="1 2">
    <name type="scientific">Vibrio azureus NBRC 104587</name>
    <dbReference type="NCBI Taxonomy" id="1219077"/>
    <lineage>
        <taxon>Bacteria</taxon>
        <taxon>Pseudomonadati</taxon>
        <taxon>Pseudomonadota</taxon>
        <taxon>Gammaproteobacteria</taxon>
        <taxon>Vibrionales</taxon>
        <taxon>Vibrionaceae</taxon>
        <taxon>Vibrio</taxon>
    </lineage>
</organism>
<keyword evidence="2" id="KW-1185">Reference proteome</keyword>
<evidence type="ECO:0008006" key="3">
    <source>
        <dbReference type="Google" id="ProtNLM"/>
    </source>
</evidence>
<dbReference type="OrthoDB" id="9772295at2"/>
<dbReference type="STRING" id="1219077.VAZ01S_049_00020"/>
<dbReference type="AlphaFoldDB" id="U3ASA2"/>
<gene>
    <name evidence="1" type="ORF">VAZ01S_049_00020</name>
</gene>
<evidence type="ECO:0000313" key="2">
    <source>
        <dbReference type="Proteomes" id="UP000016567"/>
    </source>
</evidence>
<dbReference type="EMBL" id="BATL01000049">
    <property type="protein sequence ID" value="GAD76635.1"/>
    <property type="molecule type" value="Genomic_DNA"/>
</dbReference>
<dbReference type="eggNOG" id="COG5267">
    <property type="taxonomic scope" value="Bacteria"/>
</dbReference>
<evidence type="ECO:0000313" key="1">
    <source>
        <dbReference type="EMBL" id="GAD76635.1"/>
    </source>
</evidence>
<sequence length="494" mass="56691">MNQAYIDAATTLQQCTLGPSQADIHHYLQANGLENWIAQQASLPTSSWLQIFKQDQLSTPNLGHRLYFASSWTKMTTEGQDILRQRIAYTLSQLFVVSVKDPAFKNASKRQYMCQYFDGLMEHAFANFRDVIRFVSTSPIMGEYLTFVNNVANATTAPDENYARELLQLFTLGPVRLDNNGGAQLDSNGNDIPSYTQEDIEQLARVFTGWKFINIRGDEKYAHPMQARGTHDTGEKRILGTTFPAGVDAKSELNSVIELLMQQDTLYTFVSKFFINKWVTSNPNGEYVQRVRDAFQQSNGDIQTLVTAILTDPHARTANTHAGKLRDPICVFTHAMRALQLQRREGVAMWSKQFARYGRMLPLSAPSVFYYYQPDDAPSHVDFNGLSAPEFNVYQWHDVYQYGNQFKELIIRVSEEGKSWHMDPALFHLYLEFQDEAVVDYLNQHLFAYQMNQTSRQHYLNYLAQCNIRKSTRRQELKHLVMNALLSPEFVTQG</sequence>